<protein>
    <submittedName>
        <fullName evidence="2">Uncharacterized protein LOC108992535</fullName>
    </submittedName>
</protein>
<keyword evidence="1" id="KW-1185">Reference proteome</keyword>
<reference evidence="2" key="1">
    <citation type="submission" date="2025-08" db="UniProtKB">
        <authorList>
            <consortium name="RefSeq"/>
        </authorList>
    </citation>
    <scope>IDENTIFICATION</scope>
    <source>
        <tissue evidence="2">Leaves</tissue>
    </source>
</reference>
<dbReference type="PANTHER" id="PTHR33710:SF13">
    <property type="entry name" value="ENDONUCLEASE_EXONUCLEASE_PHOSPHATASE FAMILY PROTEIN"/>
    <property type="match status" value="1"/>
</dbReference>
<gene>
    <name evidence="2" type="primary">LOC108992535</name>
</gene>
<dbReference type="Gene3D" id="3.60.10.10">
    <property type="entry name" value="Endonuclease/exonuclease/phosphatase"/>
    <property type="match status" value="1"/>
</dbReference>
<dbReference type="PANTHER" id="PTHR33710">
    <property type="entry name" value="BNAC02G09200D PROTEIN"/>
    <property type="match status" value="1"/>
</dbReference>
<proteinExistence type="predicted"/>
<dbReference type="RefSeq" id="XP_018822680.2">
    <property type="nucleotide sequence ID" value="XM_018967135.2"/>
</dbReference>
<name>A0A2I4ETG0_JUGRE</name>
<dbReference type="Proteomes" id="UP000235220">
    <property type="component" value="Chromosome 4"/>
</dbReference>
<dbReference type="InterPro" id="IPR036691">
    <property type="entry name" value="Endo/exonu/phosph_ase_sf"/>
</dbReference>
<dbReference type="AlphaFoldDB" id="A0A2I4ETG0"/>
<dbReference type="OrthoDB" id="1434413at2759"/>
<dbReference type="Gramene" id="Jr04_05740_p1">
    <property type="protein sequence ID" value="cds.Jr04_05740_p1"/>
    <property type="gene ID" value="Jr04_05740"/>
</dbReference>
<dbReference type="KEGG" id="jre:108992535"/>
<evidence type="ECO:0000313" key="1">
    <source>
        <dbReference type="Proteomes" id="UP000235220"/>
    </source>
</evidence>
<evidence type="ECO:0000313" key="2">
    <source>
        <dbReference type="RefSeq" id="XP_018822680.2"/>
    </source>
</evidence>
<organism evidence="1 2">
    <name type="scientific">Juglans regia</name>
    <name type="common">English walnut</name>
    <dbReference type="NCBI Taxonomy" id="51240"/>
    <lineage>
        <taxon>Eukaryota</taxon>
        <taxon>Viridiplantae</taxon>
        <taxon>Streptophyta</taxon>
        <taxon>Embryophyta</taxon>
        <taxon>Tracheophyta</taxon>
        <taxon>Spermatophyta</taxon>
        <taxon>Magnoliopsida</taxon>
        <taxon>eudicotyledons</taxon>
        <taxon>Gunneridae</taxon>
        <taxon>Pentapetalae</taxon>
        <taxon>rosids</taxon>
        <taxon>fabids</taxon>
        <taxon>Fagales</taxon>
        <taxon>Juglandaceae</taxon>
        <taxon>Juglans</taxon>
    </lineage>
</organism>
<dbReference type="GeneID" id="108992535"/>
<dbReference type="SUPFAM" id="SSF56219">
    <property type="entry name" value="DNase I-like"/>
    <property type="match status" value="1"/>
</dbReference>
<sequence length="195" mass="23024">MEDFNSWIDHCGLIEMRSLGRRFSWCNGQRGLSSSWEKLDRCFINASCLSNFPNAVLSYLVRSTSDHSPMFLEMKKDPFAYGPPPFRFQQMWIDHLEFRPFVEQVWQEEVAGTGLLRLALKLKKLRGALRVWNKQIFGRTEFHLQEIQSQIDSLESALQQDWDPITEQELLVKTAELADWRRREETRLAQMAKLR</sequence>
<accession>A0A2I4ETG0</accession>